<name>A0A2S0WNB8_9ACTN</name>
<evidence type="ECO:0000256" key="1">
    <source>
        <dbReference type="SAM" id="MobiDB-lite"/>
    </source>
</evidence>
<feature type="region of interest" description="Disordered" evidence="1">
    <location>
        <begin position="28"/>
        <end position="50"/>
    </location>
</feature>
<dbReference type="EMBL" id="CP026952">
    <property type="protein sequence ID" value="AWB92843.1"/>
    <property type="molecule type" value="Genomic_DNA"/>
</dbReference>
<reference evidence="4" key="1">
    <citation type="submission" date="2018-01" db="EMBL/GenBank/DDBJ databases">
        <authorList>
            <person name="Li J."/>
        </authorList>
    </citation>
    <scope>NUCLEOTIDE SEQUENCE [LARGE SCALE GENOMIC DNA]</scope>
    <source>
        <strain evidence="4">592</strain>
    </source>
</reference>
<dbReference type="Proteomes" id="UP000244384">
    <property type="component" value="Chromosome"/>
</dbReference>
<evidence type="ECO:0000313" key="4">
    <source>
        <dbReference type="Proteomes" id="UP000244384"/>
    </source>
</evidence>
<gene>
    <name evidence="3" type="ORF">C3E78_11865</name>
</gene>
<dbReference type="KEGG" id="aez:C3E78_11865"/>
<organism evidence="3 4">
    <name type="scientific">Aeromicrobium chenweiae</name>
    <dbReference type="NCBI Taxonomy" id="2079793"/>
    <lineage>
        <taxon>Bacteria</taxon>
        <taxon>Bacillati</taxon>
        <taxon>Actinomycetota</taxon>
        <taxon>Actinomycetes</taxon>
        <taxon>Propionibacteriales</taxon>
        <taxon>Nocardioidaceae</taxon>
        <taxon>Aeromicrobium</taxon>
    </lineage>
</organism>
<feature type="signal peptide" evidence="2">
    <location>
        <begin position="1"/>
        <end position="25"/>
    </location>
</feature>
<evidence type="ECO:0000313" key="3">
    <source>
        <dbReference type="EMBL" id="AWB92843.1"/>
    </source>
</evidence>
<evidence type="ECO:0000256" key="2">
    <source>
        <dbReference type="SAM" id="SignalP"/>
    </source>
</evidence>
<sequence length="204" mass="21084">MMGRSKRVRGLLVGLVLTVSGLSLTACSGSDKEQQKPAAGASTAAAEGYPFDTSDGGDDLLSAARTSFSFGKDAPTSWRFPAFYADGETDETSGTIKVDGVRYGIQVVAGTGTTPQARAEKLAAQLDVGKDGIHEVSLGGRVWVAVVDEGTSLSQVVLYGSFPRGVVAGAGFSADVPLKDIPAERIDELHQMVQSIEIEAGSSG</sequence>
<proteinExistence type="predicted"/>
<dbReference type="PROSITE" id="PS51257">
    <property type="entry name" value="PROKAR_LIPOPROTEIN"/>
    <property type="match status" value="1"/>
</dbReference>
<dbReference type="AlphaFoldDB" id="A0A2S0WNB8"/>
<keyword evidence="2" id="KW-0732">Signal</keyword>
<protein>
    <submittedName>
        <fullName evidence="3">Uncharacterized protein</fullName>
    </submittedName>
</protein>
<keyword evidence="4" id="KW-1185">Reference proteome</keyword>
<feature type="chain" id="PRO_5039062395" evidence="2">
    <location>
        <begin position="26"/>
        <end position="204"/>
    </location>
</feature>
<accession>A0A2S0WNB8</accession>